<dbReference type="RefSeq" id="WP_110805928.1">
    <property type="nucleotide sequence ID" value="NZ_QJTK01000008.1"/>
</dbReference>
<feature type="domain" description="TniQ" evidence="1">
    <location>
        <begin position="11"/>
        <end position="144"/>
    </location>
</feature>
<dbReference type="AlphaFoldDB" id="A0A318TXM7"/>
<dbReference type="EMBL" id="QJTK01000008">
    <property type="protein sequence ID" value="PYF09435.1"/>
    <property type="molecule type" value="Genomic_DNA"/>
</dbReference>
<dbReference type="Pfam" id="PF06527">
    <property type="entry name" value="TniQ"/>
    <property type="match status" value="1"/>
</dbReference>
<keyword evidence="3" id="KW-1185">Reference proteome</keyword>
<dbReference type="InterPro" id="IPR009492">
    <property type="entry name" value="TniQ"/>
</dbReference>
<dbReference type="OrthoDB" id="7595282at2"/>
<gene>
    <name evidence="2" type="ORF">C8J30_1087</name>
</gene>
<proteinExistence type="predicted"/>
<protein>
    <submittedName>
        <fullName evidence="2">TniQ protein</fullName>
    </submittedName>
</protein>
<accession>A0A318TXM7</accession>
<organism evidence="2 3">
    <name type="scientific">Rhodobacter viridis</name>
    <dbReference type="NCBI Taxonomy" id="1054202"/>
    <lineage>
        <taxon>Bacteria</taxon>
        <taxon>Pseudomonadati</taxon>
        <taxon>Pseudomonadota</taxon>
        <taxon>Alphaproteobacteria</taxon>
        <taxon>Rhodobacterales</taxon>
        <taxon>Rhodobacter group</taxon>
        <taxon>Rhodobacter</taxon>
    </lineage>
</organism>
<sequence>MTSALPRLTLRFDPAPGEAPASYLSRLAMRNGANLESFAVLIGIDLSDLIDGAPHAIEGLAQIADTDPRPLRSASFSRVSTRSFERNGNVFPRQAVRSPTTRICPDCLREDARGSGLPHQIGMAFRSNWQVPFLRACPRHNRALVEVWTDSDRTKRHDFATRIGLFMPQVITGALDTPSLPVSPFEQWLVRRLDGETTGLWLDRFELTAAATFTELLGRSLLLEKFPRSLKLSPVRWRMAADVGFFSASQGEAQIREALLHLQARDGSPNDGLHARLGPLYDRFSRDLEGPEFTPFRTLLREHILATWPLAPDDDVLGHRVEKRRLHSIRSLSNATGMGTDRLRKALVDAGLVPETSARRAAWDLFDADAAEALVRPMLEGLGWTDVIERFNFPRDQLEIMVKAGFICPLPTGADTYPSFHPAEIQSFLDRLLLGGVATSQAMHDFHDIPSACRRLVCSAREIVGLIFDGKLKKISRHTGREGYLAVLVNVREIRPLLLRAKATGLTVEQAAERLGVTQVQMRAMIRDGVMKADFAPNPVTAKPQYYVTEAHISDFRTEFMTCKELADWLRLDRDATRKQLKEVGVHPIGPPEKPYGFTYRRLRIHERFVQALQRGAGQAVIDMDAGS</sequence>
<dbReference type="Proteomes" id="UP000247727">
    <property type="component" value="Unassembled WGS sequence"/>
</dbReference>
<evidence type="ECO:0000313" key="3">
    <source>
        <dbReference type="Proteomes" id="UP000247727"/>
    </source>
</evidence>
<evidence type="ECO:0000259" key="1">
    <source>
        <dbReference type="Pfam" id="PF06527"/>
    </source>
</evidence>
<reference evidence="2 3" key="1">
    <citation type="submission" date="2018-06" db="EMBL/GenBank/DDBJ databases">
        <title>Genomic Encyclopedia of Type Strains, Phase III (KMG-III): the genomes of soil and plant-associated and newly described type strains.</title>
        <authorList>
            <person name="Whitman W."/>
        </authorList>
    </citation>
    <scope>NUCLEOTIDE SEQUENCE [LARGE SCALE GENOMIC DNA]</scope>
    <source>
        <strain evidence="2 3">JA737</strain>
    </source>
</reference>
<comment type="caution">
    <text evidence="2">The sequence shown here is derived from an EMBL/GenBank/DDBJ whole genome shotgun (WGS) entry which is preliminary data.</text>
</comment>
<name>A0A318TXM7_9RHOB</name>
<evidence type="ECO:0000313" key="2">
    <source>
        <dbReference type="EMBL" id="PYF09435.1"/>
    </source>
</evidence>